<dbReference type="InterPro" id="IPR003200">
    <property type="entry name" value="Nict_dMeBzImd_PRibTrfase"/>
</dbReference>
<comment type="pathway">
    <text evidence="1 10">Nucleoside biosynthesis; alpha-ribazole biosynthesis; alpha-ribazole from 5,6-dimethylbenzimidazole: step 1/2.</text>
</comment>
<dbReference type="Proteomes" id="UP001597369">
    <property type="component" value="Unassembled WGS sequence"/>
</dbReference>
<organism evidence="11 12">
    <name type="scientific">Pontibacter silvestris</name>
    <dbReference type="NCBI Taxonomy" id="2305183"/>
    <lineage>
        <taxon>Bacteria</taxon>
        <taxon>Pseudomonadati</taxon>
        <taxon>Bacteroidota</taxon>
        <taxon>Cytophagia</taxon>
        <taxon>Cytophagales</taxon>
        <taxon>Hymenobacteraceae</taxon>
        <taxon>Pontibacter</taxon>
    </lineage>
</organism>
<evidence type="ECO:0000256" key="2">
    <source>
        <dbReference type="ARBA" id="ARBA00007110"/>
    </source>
</evidence>
<dbReference type="CDD" id="cd02439">
    <property type="entry name" value="DMB-PRT_CobT"/>
    <property type="match status" value="1"/>
</dbReference>
<dbReference type="RefSeq" id="WP_229962363.1">
    <property type="nucleotide sequence ID" value="NZ_JAJJWI010000022.1"/>
</dbReference>
<keyword evidence="12" id="KW-1185">Reference proteome</keyword>
<sequence length="346" mass="37225">MLLPTISLPDQQIKALLLDKINNKTKPLGALGQLEKLALQIGLVQQTLEPQLKHPHMVVFAASHGIASEGVSAYPQEVTYQMVLNFLGGGAAVNVFTKQHGIQLTLVDAGVDHDFEPHPQLIQAKINYGTRSFLNETAMSEAECMACMAKGKEIVQAIKQQNCNVIGFGEMGIGNTSSAAVLMSKLLNIPLALCTGRGTGLDDMQFQKKNRVLQQALDFHQNVANHPLKVLQAFGGFEIAMMAGAMLEAASAGMLVLVDGFISSVAFLCAYKMDANIMPYAVFCHQSDEQGHALLLQELKATPLLRLSMRLGEGTGCAVAYPLLQSAVTFLYEMASFESAGVSNKS</sequence>
<evidence type="ECO:0000256" key="10">
    <source>
        <dbReference type="HAMAP-Rule" id="MF_00230"/>
    </source>
</evidence>
<dbReference type="InterPro" id="IPR036087">
    <property type="entry name" value="Nict_dMeBzImd_PRibTrfase_sf"/>
</dbReference>
<evidence type="ECO:0000256" key="8">
    <source>
        <dbReference type="ARBA" id="ARBA00030686"/>
    </source>
</evidence>
<dbReference type="EMBL" id="JBHUHV010000042">
    <property type="protein sequence ID" value="MFD2068041.1"/>
    <property type="molecule type" value="Genomic_DNA"/>
</dbReference>
<evidence type="ECO:0000256" key="6">
    <source>
        <dbReference type="ARBA" id="ARBA00022676"/>
    </source>
</evidence>
<keyword evidence="5 10" id="KW-0169">Cobalamin biosynthesis</keyword>
<dbReference type="PANTHER" id="PTHR43463">
    <property type="entry name" value="NICOTINATE-NUCLEOTIDE--DIMETHYLBENZIMIDAZOLE PHOSPHORIBOSYLTRANSFERASE"/>
    <property type="match status" value="1"/>
</dbReference>
<accession>A0ABW4X0E2</accession>
<evidence type="ECO:0000313" key="12">
    <source>
        <dbReference type="Proteomes" id="UP001597369"/>
    </source>
</evidence>
<comment type="caution">
    <text evidence="11">The sequence shown here is derived from an EMBL/GenBank/DDBJ whole genome shotgun (WGS) entry which is preliminary data.</text>
</comment>
<dbReference type="HAMAP" id="MF_00230">
    <property type="entry name" value="CobT"/>
    <property type="match status" value="1"/>
</dbReference>
<comment type="similarity">
    <text evidence="2 10">Belongs to the CobT family.</text>
</comment>
<evidence type="ECO:0000256" key="3">
    <source>
        <dbReference type="ARBA" id="ARBA00011991"/>
    </source>
</evidence>
<dbReference type="Gene3D" id="3.40.50.10210">
    <property type="match status" value="1"/>
</dbReference>
<gene>
    <name evidence="10 11" type="primary">cobT</name>
    <name evidence="11" type="ORF">ACFSKU_14185</name>
</gene>
<name>A0ABW4X0E2_9BACT</name>
<dbReference type="InterPro" id="IPR023195">
    <property type="entry name" value="Nict_dMeBzImd_PRibTrfase_N"/>
</dbReference>
<dbReference type="NCBIfam" id="NF000996">
    <property type="entry name" value="PRK00105.1"/>
    <property type="match status" value="1"/>
</dbReference>
<reference evidence="12" key="1">
    <citation type="journal article" date="2019" name="Int. J. Syst. Evol. Microbiol.">
        <title>The Global Catalogue of Microorganisms (GCM) 10K type strain sequencing project: providing services to taxonomists for standard genome sequencing and annotation.</title>
        <authorList>
            <consortium name="The Broad Institute Genomics Platform"/>
            <consortium name="The Broad Institute Genome Sequencing Center for Infectious Disease"/>
            <person name="Wu L."/>
            <person name="Ma J."/>
        </authorList>
    </citation>
    <scope>NUCLEOTIDE SEQUENCE [LARGE SCALE GENOMIC DNA]</scope>
    <source>
        <strain evidence="12">JCM 16545</strain>
    </source>
</reference>
<evidence type="ECO:0000256" key="4">
    <source>
        <dbReference type="ARBA" id="ARBA00015486"/>
    </source>
</evidence>
<dbReference type="Pfam" id="PF02277">
    <property type="entry name" value="DBI_PRT"/>
    <property type="match status" value="1"/>
</dbReference>
<evidence type="ECO:0000313" key="11">
    <source>
        <dbReference type="EMBL" id="MFD2068041.1"/>
    </source>
</evidence>
<evidence type="ECO:0000256" key="5">
    <source>
        <dbReference type="ARBA" id="ARBA00022573"/>
    </source>
</evidence>
<comment type="function">
    <text evidence="10">Catalyzes the synthesis of alpha-ribazole-5'-phosphate from nicotinate mononucleotide (NAMN) and 5,6-dimethylbenzimidazole (DMB).</text>
</comment>
<keyword evidence="7 10" id="KW-0808">Transferase</keyword>
<dbReference type="EC" id="2.4.2.21" evidence="3 10"/>
<dbReference type="InterPro" id="IPR017846">
    <property type="entry name" value="Nict_dMeBzImd_PRibTrfase_bact"/>
</dbReference>
<dbReference type="NCBIfam" id="TIGR03160">
    <property type="entry name" value="cobT_DBIPRT"/>
    <property type="match status" value="1"/>
</dbReference>
<evidence type="ECO:0000256" key="1">
    <source>
        <dbReference type="ARBA" id="ARBA00005049"/>
    </source>
</evidence>
<protein>
    <recommendedName>
        <fullName evidence="4 10">Nicotinate-nucleotide--dimethylbenzimidazole phosphoribosyltransferase</fullName>
        <shortName evidence="10">NN:DBI PRT</shortName>
        <ecNumber evidence="3 10">2.4.2.21</ecNumber>
    </recommendedName>
    <alternativeName>
        <fullName evidence="8 10">N(1)-alpha-phosphoribosyltransferase</fullName>
    </alternativeName>
</protein>
<feature type="active site" description="Proton acceptor" evidence="10">
    <location>
        <position position="313"/>
    </location>
</feature>
<dbReference type="GO" id="GO:0008939">
    <property type="term" value="F:nicotinate-nucleotide-dimethylbenzimidazole phosphoribosyltransferase activity"/>
    <property type="evidence" value="ECO:0007669"/>
    <property type="project" value="UniProtKB-EC"/>
</dbReference>
<dbReference type="SUPFAM" id="SSF52733">
    <property type="entry name" value="Nicotinate mononucleotide:5,6-dimethylbenzimidazole phosphoribosyltransferase (CobT)"/>
    <property type="match status" value="1"/>
</dbReference>
<comment type="catalytic activity">
    <reaction evidence="9 10">
        <text>5,6-dimethylbenzimidazole + nicotinate beta-D-ribonucleotide = alpha-ribazole 5'-phosphate + nicotinate + H(+)</text>
        <dbReference type="Rhea" id="RHEA:11196"/>
        <dbReference type="ChEBI" id="CHEBI:15378"/>
        <dbReference type="ChEBI" id="CHEBI:15890"/>
        <dbReference type="ChEBI" id="CHEBI:32544"/>
        <dbReference type="ChEBI" id="CHEBI:57502"/>
        <dbReference type="ChEBI" id="CHEBI:57918"/>
        <dbReference type="EC" id="2.4.2.21"/>
    </reaction>
</comment>
<keyword evidence="6 10" id="KW-0328">Glycosyltransferase</keyword>
<evidence type="ECO:0000256" key="9">
    <source>
        <dbReference type="ARBA" id="ARBA00047340"/>
    </source>
</evidence>
<dbReference type="Gene3D" id="1.10.1610.10">
    <property type="match status" value="1"/>
</dbReference>
<dbReference type="PANTHER" id="PTHR43463:SF1">
    <property type="entry name" value="NICOTINATE-NUCLEOTIDE--DIMETHYLBENZIMIDAZOLE PHOSPHORIBOSYLTRANSFERASE"/>
    <property type="match status" value="1"/>
</dbReference>
<evidence type="ECO:0000256" key="7">
    <source>
        <dbReference type="ARBA" id="ARBA00022679"/>
    </source>
</evidence>
<proteinExistence type="inferred from homology"/>